<dbReference type="PROSITE" id="PS50035">
    <property type="entry name" value="PLD"/>
    <property type="match status" value="2"/>
</dbReference>
<dbReference type="InterPro" id="IPR001736">
    <property type="entry name" value="PLipase_D/transphosphatidylase"/>
</dbReference>
<dbReference type="GO" id="GO:0032049">
    <property type="term" value="P:cardiolipin biosynthetic process"/>
    <property type="evidence" value="ECO:0007669"/>
    <property type="project" value="UniProtKB-ARBA"/>
</dbReference>
<accession>A0A1E3A987</accession>
<sequence length="479" mass="54741">MRIKAKRMILIIVVCIVVYLVAGAIGPFIKYKDVSGQTVEEFRADSFRSSEAGTDRTMLLETSESALEHRIRLINGAKTRIILSTFDMRNGESTKDLLSVIWHKAEEGVKVQILVDGVSGLIRMEPDPLFHAVASHPNIQIKIYNPVNPLMPWKTQGRMHDKYVIVDDSAYILGGRNTFDYFLGDYDSKNKSLDREVLIYNTAQGEENSGESSLFQVEAHFNRVWNLDVCRLFHDDEGQQKKKRIQKQMELLEARYQELRERQEGFFDTAYDYTAHTCAANRIRLVSGSIGIYGKEPDIFYTLTELMKQAQERVVIHTPYVVTNDYMNETLAEIVDTVPHVKMVINSVENGDNFVASSDYQYHKKDVIATGISLYEYDGGLSTHGKSLVIDNDLCAVGSYNFDLRSTYMDTELMLVIQSEELTQQLMEYMGDIEKDCRMVVDEKNYVVPDHVTVAKVPFLKRFAWKVVGLLLQPFRVLA</sequence>
<dbReference type="PANTHER" id="PTHR21248:SF12">
    <property type="entry name" value="CARDIOLIPIN SYNTHASE C"/>
    <property type="match status" value="1"/>
</dbReference>
<dbReference type="GO" id="GO:0030572">
    <property type="term" value="F:phosphatidyltransferase activity"/>
    <property type="evidence" value="ECO:0007669"/>
    <property type="project" value="UniProtKB-ARBA"/>
</dbReference>
<dbReference type="CDD" id="cd09113">
    <property type="entry name" value="PLDc_ymdC_like_2"/>
    <property type="match status" value="1"/>
</dbReference>
<evidence type="ECO:0000256" key="1">
    <source>
        <dbReference type="SAM" id="Coils"/>
    </source>
</evidence>
<evidence type="ECO:0000259" key="2">
    <source>
        <dbReference type="PROSITE" id="PS50035"/>
    </source>
</evidence>
<dbReference type="PATRIC" id="fig|1432052.4.peg.1371"/>
<feature type="domain" description="PLD phosphodiesterase" evidence="2">
    <location>
        <begin position="155"/>
        <end position="177"/>
    </location>
</feature>
<gene>
    <name evidence="3" type="primary">cls_2</name>
    <name evidence="3" type="ORF">BEI61_01220</name>
</gene>
<dbReference type="SMART" id="SM00155">
    <property type="entry name" value="PLDc"/>
    <property type="match status" value="2"/>
</dbReference>
<evidence type="ECO:0000313" key="4">
    <source>
        <dbReference type="Proteomes" id="UP000094067"/>
    </source>
</evidence>
<dbReference type="AlphaFoldDB" id="A0A1E3A987"/>
<name>A0A1E3A987_9FIRM</name>
<feature type="coiled-coil region" evidence="1">
    <location>
        <begin position="235"/>
        <end position="262"/>
    </location>
</feature>
<comment type="caution">
    <text evidence="3">The sequence shown here is derived from an EMBL/GenBank/DDBJ whole genome shotgun (WGS) entry which is preliminary data.</text>
</comment>
<dbReference type="PANTHER" id="PTHR21248">
    <property type="entry name" value="CARDIOLIPIN SYNTHASE"/>
    <property type="match status" value="1"/>
</dbReference>
<dbReference type="Pfam" id="PF13091">
    <property type="entry name" value="PLDc_2"/>
    <property type="match status" value="2"/>
</dbReference>
<proteinExistence type="predicted"/>
<evidence type="ECO:0000313" key="3">
    <source>
        <dbReference type="EMBL" id="ODM05335.1"/>
    </source>
</evidence>
<feature type="domain" description="PLD phosphodiesterase" evidence="2">
    <location>
        <begin position="379"/>
        <end position="406"/>
    </location>
</feature>
<dbReference type="RefSeq" id="WP_069151637.1">
    <property type="nucleotide sequence ID" value="NZ_MCGH01000002.1"/>
</dbReference>
<keyword evidence="3" id="KW-0808">Transferase</keyword>
<dbReference type="InterPro" id="IPR025202">
    <property type="entry name" value="PLD-like_dom"/>
</dbReference>
<keyword evidence="1" id="KW-0175">Coiled coil</keyword>
<dbReference type="Proteomes" id="UP000094067">
    <property type="component" value="Unassembled WGS sequence"/>
</dbReference>
<protein>
    <submittedName>
        <fullName evidence="3">Cardiolipin synthase</fullName>
        <ecNumber evidence="3">2.7.8.-</ecNumber>
    </submittedName>
</protein>
<dbReference type="EMBL" id="MCGH01000002">
    <property type="protein sequence ID" value="ODM05335.1"/>
    <property type="molecule type" value="Genomic_DNA"/>
</dbReference>
<dbReference type="Gene3D" id="3.30.870.10">
    <property type="entry name" value="Endonuclease Chain A"/>
    <property type="match status" value="2"/>
</dbReference>
<dbReference type="SUPFAM" id="SSF56024">
    <property type="entry name" value="Phospholipase D/nuclease"/>
    <property type="match status" value="2"/>
</dbReference>
<dbReference type="EC" id="2.7.8.-" evidence="3"/>
<organism evidence="3 4">
    <name type="scientific">Eisenbergiella tayi</name>
    <dbReference type="NCBI Taxonomy" id="1432052"/>
    <lineage>
        <taxon>Bacteria</taxon>
        <taxon>Bacillati</taxon>
        <taxon>Bacillota</taxon>
        <taxon>Clostridia</taxon>
        <taxon>Lachnospirales</taxon>
        <taxon>Lachnospiraceae</taxon>
        <taxon>Eisenbergiella</taxon>
    </lineage>
</organism>
<reference evidence="3 4" key="1">
    <citation type="submission" date="2016-07" db="EMBL/GenBank/DDBJ databases">
        <title>Characterization of isolates of Eisenbergiella tayi derived from blood cultures, using whole genome sequencing.</title>
        <authorList>
            <person name="Burdz T."/>
            <person name="Wiebe D."/>
            <person name="Huynh C."/>
            <person name="Bernard K."/>
        </authorList>
    </citation>
    <scope>NUCLEOTIDE SEQUENCE [LARGE SCALE GENOMIC DNA]</scope>
    <source>
        <strain evidence="3 4">NML 110608</strain>
    </source>
</reference>